<comment type="caution">
    <text evidence="2">The sequence shown here is derived from an EMBL/GenBank/DDBJ whole genome shotgun (WGS) entry which is preliminary data.</text>
</comment>
<gene>
    <name evidence="2" type="ORF">E1I69_10755</name>
</gene>
<feature type="domain" description="Hemerythrin-like" evidence="1">
    <location>
        <begin position="16"/>
        <end position="155"/>
    </location>
</feature>
<reference evidence="2 3" key="1">
    <citation type="journal article" date="2019" name="Indoor Air">
        <title>Impacts of indoor surface finishes on bacterial viability.</title>
        <authorList>
            <person name="Hu J."/>
            <person name="Maamar S.B."/>
            <person name="Glawe A.J."/>
            <person name="Gottel N."/>
            <person name="Gilbert J.A."/>
            <person name="Hartmann E.M."/>
        </authorList>
    </citation>
    <scope>NUCLEOTIDE SEQUENCE [LARGE SCALE GENOMIC DNA]</scope>
    <source>
        <strain evidence="2 3">AF060A6</strain>
    </source>
</reference>
<dbReference type="GO" id="GO:0005886">
    <property type="term" value="C:plasma membrane"/>
    <property type="evidence" value="ECO:0007669"/>
    <property type="project" value="TreeGrafter"/>
</dbReference>
<keyword evidence="3" id="KW-1185">Reference proteome</keyword>
<organism evidence="2 3">
    <name type="scientific">Bacillus timonensis</name>
    <dbReference type="NCBI Taxonomy" id="1033734"/>
    <lineage>
        <taxon>Bacteria</taxon>
        <taxon>Bacillati</taxon>
        <taxon>Bacillota</taxon>
        <taxon>Bacilli</taxon>
        <taxon>Bacillales</taxon>
        <taxon>Bacillaceae</taxon>
        <taxon>Bacillus</taxon>
    </lineage>
</organism>
<dbReference type="Pfam" id="PF01814">
    <property type="entry name" value="Hemerythrin"/>
    <property type="match status" value="1"/>
</dbReference>
<dbReference type="PANTHER" id="PTHR39966:SF1">
    <property type="entry name" value="HEMERYTHRIN-LIKE DOMAIN-CONTAINING PROTEIN"/>
    <property type="match status" value="1"/>
</dbReference>
<name>A0A4S3PRY2_9BACI</name>
<evidence type="ECO:0000313" key="2">
    <source>
        <dbReference type="EMBL" id="THE12471.1"/>
    </source>
</evidence>
<sequence>MANMIIGDPNIELSAPLQQLKDEHTFLRADMDRFYEIAEEIEFESGPEVLELFWDLFELVSAFNDKLSVHSKREDEGLFPLIDQHLGENDTTIETMEYEHQKAEQHLQDFLNETAAVREKMDEYHAQTITVYAVQAYATLTQHFAKEENMLFPLAEKILSVEEMDELARMFRD</sequence>
<dbReference type="PANTHER" id="PTHR39966">
    <property type="entry name" value="BLL2471 PROTEIN-RELATED"/>
    <property type="match status" value="1"/>
</dbReference>
<dbReference type="RefSeq" id="WP_136379616.1">
    <property type="nucleotide sequence ID" value="NZ_SLUB01000016.1"/>
</dbReference>
<accession>A0A4S3PRY2</accession>
<dbReference type="InterPro" id="IPR012312">
    <property type="entry name" value="Hemerythrin-like"/>
</dbReference>
<dbReference type="OrthoDB" id="9792554at2"/>
<protein>
    <submittedName>
        <fullName evidence="2">Hemerythrin domain-containing protein</fullName>
    </submittedName>
</protein>
<dbReference type="Proteomes" id="UP000306477">
    <property type="component" value="Unassembled WGS sequence"/>
</dbReference>
<dbReference type="AlphaFoldDB" id="A0A4S3PRY2"/>
<evidence type="ECO:0000313" key="3">
    <source>
        <dbReference type="Proteomes" id="UP000306477"/>
    </source>
</evidence>
<dbReference type="Gene3D" id="1.20.120.520">
    <property type="entry name" value="nmb1532 protein domain like"/>
    <property type="match status" value="1"/>
</dbReference>
<proteinExistence type="predicted"/>
<evidence type="ECO:0000259" key="1">
    <source>
        <dbReference type="Pfam" id="PF01814"/>
    </source>
</evidence>
<dbReference type="EMBL" id="SLUB01000016">
    <property type="protein sequence ID" value="THE12471.1"/>
    <property type="molecule type" value="Genomic_DNA"/>
</dbReference>